<evidence type="ECO:0000313" key="4">
    <source>
        <dbReference type="Proteomes" id="UP001265550"/>
    </source>
</evidence>
<feature type="compositionally biased region" description="Polar residues" evidence="1">
    <location>
        <begin position="93"/>
        <end position="113"/>
    </location>
</feature>
<feature type="compositionally biased region" description="Low complexity" evidence="1">
    <location>
        <begin position="1"/>
        <end position="17"/>
    </location>
</feature>
<accession>A0ABU1V8Q6</accession>
<feature type="domain" description="Bacterial toxin 46" evidence="2">
    <location>
        <begin position="231"/>
        <end position="355"/>
    </location>
</feature>
<reference evidence="3 4" key="1">
    <citation type="submission" date="2023-07" db="EMBL/GenBank/DDBJ databases">
        <title>Sorghum-associated microbial communities from plants grown in Nebraska, USA.</title>
        <authorList>
            <person name="Schachtman D."/>
        </authorList>
    </citation>
    <scope>NUCLEOTIDE SEQUENCE [LARGE SCALE GENOMIC DNA]</scope>
    <source>
        <strain evidence="3 4">BE240</strain>
    </source>
</reference>
<dbReference type="RefSeq" id="WP_204732291.1">
    <property type="nucleotide sequence ID" value="NZ_JAVDWE010000003.1"/>
</dbReference>
<feature type="region of interest" description="Disordered" evidence="1">
    <location>
        <begin position="201"/>
        <end position="220"/>
    </location>
</feature>
<evidence type="ECO:0000313" key="3">
    <source>
        <dbReference type="EMBL" id="MDR7093843.1"/>
    </source>
</evidence>
<organism evidence="3 4">
    <name type="scientific">Hydrogenophaga laconesensis</name>
    <dbReference type="NCBI Taxonomy" id="1805971"/>
    <lineage>
        <taxon>Bacteria</taxon>
        <taxon>Pseudomonadati</taxon>
        <taxon>Pseudomonadota</taxon>
        <taxon>Betaproteobacteria</taxon>
        <taxon>Burkholderiales</taxon>
        <taxon>Comamonadaceae</taxon>
        <taxon>Hydrogenophaga</taxon>
    </lineage>
</organism>
<keyword evidence="4" id="KW-1185">Reference proteome</keyword>
<evidence type="ECO:0000259" key="2">
    <source>
        <dbReference type="Pfam" id="PF15538"/>
    </source>
</evidence>
<evidence type="ECO:0000256" key="1">
    <source>
        <dbReference type="SAM" id="MobiDB-lite"/>
    </source>
</evidence>
<gene>
    <name evidence="3" type="ORF">J2X09_001575</name>
</gene>
<dbReference type="Pfam" id="PF15538">
    <property type="entry name" value="Ntox46"/>
    <property type="match status" value="1"/>
</dbReference>
<dbReference type="InterPro" id="IPR028238">
    <property type="entry name" value="Ntox46"/>
</dbReference>
<feature type="compositionally biased region" description="Gly residues" evidence="1">
    <location>
        <begin position="203"/>
        <end position="215"/>
    </location>
</feature>
<dbReference type="GO" id="GO:0016853">
    <property type="term" value="F:isomerase activity"/>
    <property type="evidence" value="ECO:0007669"/>
    <property type="project" value="UniProtKB-KW"/>
</dbReference>
<feature type="region of interest" description="Disordered" evidence="1">
    <location>
        <begin position="1"/>
        <end position="118"/>
    </location>
</feature>
<name>A0ABU1V8Q6_9BURK</name>
<proteinExistence type="predicted"/>
<protein>
    <submittedName>
        <fullName evidence="3">FKBP-type peptidyl-prolyl cis-trans isomerase</fullName>
    </submittedName>
</protein>
<dbReference type="EMBL" id="JAVDWE010000003">
    <property type="protein sequence ID" value="MDR7093843.1"/>
    <property type="molecule type" value="Genomic_DNA"/>
</dbReference>
<keyword evidence="3" id="KW-0413">Isomerase</keyword>
<comment type="caution">
    <text evidence="3">The sequence shown here is derived from an EMBL/GenBank/DDBJ whole genome shotgun (WGS) entry which is preliminary data.</text>
</comment>
<dbReference type="Proteomes" id="UP001265550">
    <property type="component" value="Unassembled WGS sequence"/>
</dbReference>
<feature type="compositionally biased region" description="Low complexity" evidence="1">
    <location>
        <begin position="70"/>
        <end position="88"/>
    </location>
</feature>
<feature type="compositionally biased region" description="Basic and acidic residues" evidence="1">
    <location>
        <begin position="34"/>
        <end position="69"/>
    </location>
</feature>
<sequence>MQRQMEWQRQQDQMRQQEQMRRQQEQMRQQQQEMMRRQQEQMQRQQEEMRRRQQETMARQQDEVRRRQQEQTVRQQRAQQQTQQAQQEAVRRNQATVRQQQARIPTGNANAQAVANGRPVKLARPLTPGEIRKGFTGRTTGDGKAIIRYGGGVVLVPASRVAGLATKPANQPGGTRAAAQSQNRQQAMNQALVRIAQARAASAGGGGRLPPGTGGRKPANDNLPPRAAFGSFFKGSGIPYDRIFQHRSGVDFSKPTRVTTLKAGTVVCQHKVPGNATGSYFAPCGQSPSSLGISPRGTSQGSDKVVAKKEHRFLLKSDIQVFESTAKGVEDTWSVKGQAYKTDGGGRQYFSNKKDLGKFLQPANS</sequence>